<proteinExistence type="predicted"/>
<dbReference type="SUPFAM" id="SSF52172">
    <property type="entry name" value="CheY-like"/>
    <property type="match status" value="1"/>
</dbReference>
<comment type="caution">
    <text evidence="3">The sequence shown here is derived from an EMBL/GenBank/DDBJ whole genome shotgun (WGS) entry which is preliminary data.</text>
</comment>
<accession>A0ABT5WXI5</accession>
<dbReference type="Gene3D" id="3.40.50.2300">
    <property type="match status" value="1"/>
</dbReference>
<organism evidence="3 4">
    <name type="scientific">Novosphingobium album</name>
    <name type="common">ex Liu et al. 2023</name>
    <dbReference type="NCBI Taxonomy" id="3031130"/>
    <lineage>
        <taxon>Bacteria</taxon>
        <taxon>Pseudomonadati</taxon>
        <taxon>Pseudomonadota</taxon>
        <taxon>Alphaproteobacteria</taxon>
        <taxon>Sphingomonadales</taxon>
        <taxon>Sphingomonadaceae</taxon>
        <taxon>Novosphingobium</taxon>
    </lineage>
</organism>
<protein>
    <submittedName>
        <fullName evidence="3">Response regulator</fullName>
    </submittedName>
</protein>
<dbReference type="EMBL" id="JARESE010000093">
    <property type="protein sequence ID" value="MDE8654618.1"/>
    <property type="molecule type" value="Genomic_DNA"/>
</dbReference>
<feature type="domain" description="Response regulatory" evidence="2">
    <location>
        <begin position="2"/>
        <end position="130"/>
    </location>
</feature>
<dbReference type="PROSITE" id="PS50110">
    <property type="entry name" value="RESPONSE_REGULATORY"/>
    <property type="match status" value="1"/>
</dbReference>
<feature type="modified residue" description="4-aspartylphosphate" evidence="1">
    <location>
        <position position="59"/>
    </location>
</feature>
<evidence type="ECO:0000259" key="2">
    <source>
        <dbReference type="PROSITE" id="PS50110"/>
    </source>
</evidence>
<evidence type="ECO:0000313" key="4">
    <source>
        <dbReference type="Proteomes" id="UP001216253"/>
    </source>
</evidence>
<dbReference type="InterPro" id="IPR001789">
    <property type="entry name" value="Sig_transdc_resp-reg_receiver"/>
</dbReference>
<dbReference type="Pfam" id="PF00072">
    <property type="entry name" value="Response_reg"/>
    <property type="match status" value="1"/>
</dbReference>
<name>A0ABT5WXI5_9SPHN</name>
<dbReference type="InterPro" id="IPR011006">
    <property type="entry name" value="CheY-like_superfamily"/>
</dbReference>
<keyword evidence="1" id="KW-0597">Phosphoprotein</keyword>
<dbReference type="Proteomes" id="UP001216253">
    <property type="component" value="Unassembled WGS sequence"/>
</dbReference>
<gene>
    <name evidence="3" type="ORF">PYV00_23265</name>
</gene>
<keyword evidence="4" id="KW-1185">Reference proteome</keyword>
<reference evidence="3 4" key="1">
    <citation type="submission" date="2023-03" db="EMBL/GenBank/DDBJ databases">
        <title>NovoSphingobium album sp. nov. isolated from polycyclic aromatic hydrocarbons- and heavy-metal polluted soil.</title>
        <authorList>
            <person name="Liu Z."/>
            <person name="Wang K."/>
        </authorList>
    </citation>
    <scope>NUCLEOTIDE SEQUENCE [LARGE SCALE GENOMIC DNA]</scope>
    <source>
        <strain evidence="3 4">H3SJ31-1</strain>
    </source>
</reference>
<sequence>MLVLIADDDPDWTNLASTWVEGEADTRHVTTRMFAEPDLMLQAVTEGSESVSKAVVFLDLEFSNKGVNGIDTLRRLKSHEDERVRNVPVVIYSRSASPEEIDESYANQANSFVNKGKGKRQKEIFLDTIRFWMQTAKLPS</sequence>
<dbReference type="RefSeq" id="WP_275230742.1">
    <property type="nucleotide sequence ID" value="NZ_JARESE010000093.1"/>
</dbReference>
<evidence type="ECO:0000313" key="3">
    <source>
        <dbReference type="EMBL" id="MDE8654618.1"/>
    </source>
</evidence>
<evidence type="ECO:0000256" key="1">
    <source>
        <dbReference type="PROSITE-ProRule" id="PRU00169"/>
    </source>
</evidence>